<dbReference type="CDD" id="cd01647">
    <property type="entry name" value="RT_LTR"/>
    <property type="match status" value="1"/>
</dbReference>
<dbReference type="EMBL" id="BKCJ010006274">
    <property type="protein sequence ID" value="GEU71254.1"/>
    <property type="molecule type" value="Genomic_DNA"/>
</dbReference>
<feature type="region of interest" description="Disordered" evidence="1">
    <location>
        <begin position="269"/>
        <end position="288"/>
    </location>
</feature>
<dbReference type="AlphaFoldDB" id="A0A6L2MFK6"/>
<feature type="region of interest" description="Disordered" evidence="1">
    <location>
        <begin position="18"/>
        <end position="68"/>
    </location>
</feature>
<keyword evidence="2" id="KW-0808">Transferase</keyword>
<evidence type="ECO:0000256" key="1">
    <source>
        <dbReference type="SAM" id="MobiDB-lite"/>
    </source>
</evidence>
<dbReference type="InterPro" id="IPR053134">
    <property type="entry name" value="RNA-dir_DNA_polymerase"/>
</dbReference>
<dbReference type="SUPFAM" id="SSF56672">
    <property type="entry name" value="DNA/RNA polymerases"/>
    <property type="match status" value="1"/>
</dbReference>
<feature type="region of interest" description="Disordered" evidence="1">
    <location>
        <begin position="574"/>
        <end position="595"/>
    </location>
</feature>
<accession>A0A6L2MFK6</accession>
<evidence type="ECO:0000313" key="2">
    <source>
        <dbReference type="EMBL" id="GEU71254.1"/>
    </source>
</evidence>
<dbReference type="PANTHER" id="PTHR24559">
    <property type="entry name" value="TRANSPOSON TY3-I GAG-POL POLYPROTEIN"/>
    <property type="match status" value="1"/>
</dbReference>
<keyword evidence="2" id="KW-0548">Nucleotidyltransferase</keyword>
<dbReference type="InterPro" id="IPR043128">
    <property type="entry name" value="Rev_trsase/Diguanyl_cyclase"/>
</dbReference>
<dbReference type="PANTHER" id="PTHR24559:SF444">
    <property type="entry name" value="REVERSE TRANSCRIPTASE DOMAIN-CONTAINING PROTEIN"/>
    <property type="match status" value="1"/>
</dbReference>
<dbReference type="Gene3D" id="3.10.10.10">
    <property type="entry name" value="HIV Type 1 Reverse Transcriptase, subunit A, domain 1"/>
    <property type="match status" value="1"/>
</dbReference>
<organism evidence="2">
    <name type="scientific">Tanacetum cinerariifolium</name>
    <name type="common">Dalmatian daisy</name>
    <name type="synonym">Chrysanthemum cinerariifolium</name>
    <dbReference type="NCBI Taxonomy" id="118510"/>
    <lineage>
        <taxon>Eukaryota</taxon>
        <taxon>Viridiplantae</taxon>
        <taxon>Streptophyta</taxon>
        <taxon>Embryophyta</taxon>
        <taxon>Tracheophyta</taxon>
        <taxon>Spermatophyta</taxon>
        <taxon>Magnoliopsida</taxon>
        <taxon>eudicotyledons</taxon>
        <taxon>Gunneridae</taxon>
        <taxon>Pentapetalae</taxon>
        <taxon>asterids</taxon>
        <taxon>campanulids</taxon>
        <taxon>Asterales</taxon>
        <taxon>Asteraceae</taxon>
        <taxon>Asteroideae</taxon>
        <taxon>Anthemideae</taxon>
        <taxon>Anthemidinae</taxon>
        <taxon>Tanacetum</taxon>
    </lineage>
</organism>
<keyword evidence="2" id="KW-0695">RNA-directed DNA polymerase</keyword>
<comment type="caution">
    <text evidence="2">The sequence shown here is derived from an EMBL/GenBank/DDBJ whole genome shotgun (WGS) entry which is preliminary data.</text>
</comment>
<dbReference type="InterPro" id="IPR043502">
    <property type="entry name" value="DNA/RNA_pol_sf"/>
</dbReference>
<sequence>MNTSALNWIINVRSMKRRERGMEPRPIRDRSRVEKESDCRRPSERKGEDGGSRGVNLPPLLATHLGRSENGQPLQLTLTFRYGGNQPLTNSGGISLPMEPMYPPNVPPTSYPFYAQLVNSLSNTPMYPNYGPTGLFTDSTDCVTPFVRHIKDYPLPDGLKMPSHLAICSPILSKILPGCGGTAKKQRDGESTRDFVTRYTDDTLQILRLHKEQRISGFVHGLKTRSLVELLSTDFPTTYKGLTEKTYTWIEAKEVATNVAPSDHKECFDRFNKSSSRNNNKGKKKNRDRLAFLASQRGSSGSHSRAPYTRMKTLNFVIVMSNSPHNLLLERTAMWKMGIVVSTIHIPIKFHTHHGIGTVVSTYESNKLEEGKKKIKETIPQATRNILSCVGAEKKIIINDKNIIVEGKHFNMEHKLNEYKHIDSIKQKKQGLALEQNEAPCKEVDKLTKAGILREVKYQMWEANPIMVRKSNEGWRMYVHFTCINKAFPKDCYPLLKIYWKVESLSRFRLKCLLDAYKGNHHIQMADGDKDKTTFFIDKGIFCYRKMPFGLKNTGATYRRLIEKHSRVAWTRRPYNRQLKQRKPSEKTSTHGSERWKVPGRSYRLLYEIGRSEVLSIHNRKTYGEVRMGEHRMQTRHIPVLYFDLSSLRKWTRRGYKRDIVNVTEQRLGKNHQGWVDKLPQVLWEFKAKKNDKRRREDLDILEERIIASIKEGHYKQRLERYYNKRVRPSTFKPGTYVFRLNSASKAEFQGNIGPTWEGTYIVRKA</sequence>
<feature type="compositionally biased region" description="Basic and acidic residues" evidence="1">
    <location>
        <begin position="583"/>
        <end position="595"/>
    </location>
</feature>
<feature type="compositionally biased region" description="Basic and acidic residues" evidence="1">
    <location>
        <begin position="20"/>
        <end position="51"/>
    </location>
</feature>
<dbReference type="GO" id="GO:0003964">
    <property type="term" value="F:RNA-directed DNA polymerase activity"/>
    <property type="evidence" value="ECO:0007669"/>
    <property type="project" value="UniProtKB-KW"/>
</dbReference>
<gene>
    <name evidence="2" type="ORF">Tci_043232</name>
</gene>
<reference evidence="2" key="1">
    <citation type="journal article" date="2019" name="Sci. Rep.">
        <title>Draft genome of Tanacetum cinerariifolium, the natural source of mosquito coil.</title>
        <authorList>
            <person name="Yamashiro T."/>
            <person name="Shiraishi A."/>
            <person name="Satake H."/>
            <person name="Nakayama K."/>
        </authorList>
    </citation>
    <scope>NUCLEOTIDE SEQUENCE</scope>
</reference>
<proteinExistence type="predicted"/>
<protein>
    <submittedName>
        <fullName evidence="2">Reverse transcriptase domain-containing protein</fullName>
    </submittedName>
</protein>
<dbReference type="Gene3D" id="3.30.70.270">
    <property type="match status" value="1"/>
</dbReference>
<name>A0A6L2MFK6_TANCI</name>